<proteinExistence type="predicted"/>
<gene>
    <name evidence="2" type="ORF">GT347_20350</name>
</gene>
<accession>A0A857JA83</accession>
<dbReference type="RefSeq" id="WP_160553934.1">
    <property type="nucleotide sequence ID" value="NZ_CP047650.1"/>
</dbReference>
<evidence type="ECO:0000313" key="2">
    <source>
        <dbReference type="EMBL" id="QHJ00124.1"/>
    </source>
</evidence>
<name>A0A857JA83_9BURK</name>
<dbReference type="InterPro" id="IPR053802">
    <property type="entry name" value="DUF6950"/>
</dbReference>
<sequence length="131" mass="14096">MSMLDTFLHERRGRVFAWGSHDCCTFAADWVLAATGRDPMADLRGLDSPLQAMRRLRDLGGFVEAGVKAMGPALPGLMAQRGDVVLVRSGRRFGRASGYAFAICTGGHLAAAGTDRLLFLAITDAEAAWRV</sequence>
<organism evidence="2 3">
    <name type="scientific">Xylophilus rhododendri</name>
    <dbReference type="NCBI Taxonomy" id="2697032"/>
    <lineage>
        <taxon>Bacteria</taxon>
        <taxon>Pseudomonadati</taxon>
        <taxon>Pseudomonadota</taxon>
        <taxon>Betaproteobacteria</taxon>
        <taxon>Burkholderiales</taxon>
        <taxon>Xylophilus</taxon>
    </lineage>
</organism>
<evidence type="ECO:0000313" key="3">
    <source>
        <dbReference type="Proteomes" id="UP000464787"/>
    </source>
</evidence>
<dbReference type="EMBL" id="CP047650">
    <property type="protein sequence ID" value="QHJ00124.1"/>
    <property type="molecule type" value="Genomic_DNA"/>
</dbReference>
<dbReference type="AlphaFoldDB" id="A0A857JA83"/>
<feature type="domain" description="DUF6950" evidence="1">
    <location>
        <begin position="3"/>
        <end position="131"/>
    </location>
</feature>
<keyword evidence="3" id="KW-1185">Reference proteome</keyword>
<reference evidence="2 3" key="1">
    <citation type="submission" date="2020-01" db="EMBL/GenBank/DDBJ databases">
        <title>Genome sequencing of strain KACC 21265.</title>
        <authorList>
            <person name="Heo J."/>
            <person name="Kim S.-J."/>
            <person name="Kim J.-S."/>
            <person name="Hong S.-B."/>
            <person name="Kwon S.-W."/>
        </authorList>
    </citation>
    <scope>NUCLEOTIDE SEQUENCE [LARGE SCALE GENOMIC DNA]</scope>
    <source>
        <strain evidence="2 3">KACC 21265</strain>
    </source>
</reference>
<protein>
    <recommendedName>
        <fullName evidence="1">DUF6950 domain-containing protein</fullName>
    </recommendedName>
</protein>
<evidence type="ECO:0000259" key="1">
    <source>
        <dbReference type="Pfam" id="PF22262"/>
    </source>
</evidence>
<dbReference type="Pfam" id="PF22262">
    <property type="entry name" value="DUF6950"/>
    <property type="match status" value="1"/>
</dbReference>
<dbReference type="Proteomes" id="UP000464787">
    <property type="component" value="Chromosome"/>
</dbReference>
<dbReference type="KEGG" id="xyk:GT347_20350"/>